<dbReference type="SUPFAM" id="SSF56436">
    <property type="entry name" value="C-type lectin-like"/>
    <property type="match status" value="1"/>
</dbReference>
<protein>
    <submittedName>
        <fullName evidence="3">Lithostathine-1</fullName>
    </submittedName>
</protein>
<feature type="domain" description="C-type lectin" evidence="1">
    <location>
        <begin position="125"/>
        <end position="241"/>
    </location>
</feature>
<sequence length="261" mass="30432">MTKPKSLAQTVEKECMNSSKAQSIGPWSAFLEDWIIYEENNSSTKDSRILKLDNTTIRITANKISYHNKREISDNDLYLLGAIEKLVYRIDLMERRLKKTEELLYSIVSDYNTSKDPCPEKYVRIGQFCYYFSIHEYNWKSSANLCRGMGGNLVEFETIEENQDVIAVLQNDTKLKNKDYWTGGLNPGLLWIWTASARPIYYDIMQNIIDNGRCLKLEYKTSNIYIYKGEDCGSKHRYICELSKYNESANKIDLIIQKILI</sequence>
<dbReference type="Gene3D" id="3.10.100.10">
    <property type="entry name" value="Mannose-Binding Protein A, subunit A"/>
    <property type="match status" value="1"/>
</dbReference>
<dbReference type="PROSITE" id="PS50041">
    <property type="entry name" value="C_TYPE_LECTIN_2"/>
    <property type="match status" value="1"/>
</dbReference>
<dbReference type="Pfam" id="PF00059">
    <property type="entry name" value="Lectin_C"/>
    <property type="match status" value="1"/>
</dbReference>
<keyword evidence="2" id="KW-1185">Reference proteome</keyword>
<dbReference type="RefSeq" id="XP_011503821.1">
    <property type="nucleotide sequence ID" value="XM_011505519.1"/>
</dbReference>
<dbReference type="PANTHER" id="PTHR15028">
    <property type="entry name" value="CD72-RELATED"/>
    <property type="match status" value="1"/>
</dbReference>
<dbReference type="SMART" id="SM00034">
    <property type="entry name" value="CLECT"/>
    <property type="match status" value="1"/>
</dbReference>
<dbReference type="KEGG" id="csol:105366913"/>
<dbReference type="InterPro" id="IPR016186">
    <property type="entry name" value="C-type_lectin-like/link_sf"/>
</dbReference>
<evidence type="ECO:0000259" key="1">
    <source>
        <dbReference type="PROSITE" id="PS50041"/>
    </source>
</evidence>
<dbReference type="AlphaFoldDB" id="A0AAJ7E137"/>
<dbReference type="InterPro" id="IPR016187">
    <property type="entry name" value="CTDL_fold"/>
</dbReference>
<dbReference type="PANTHER" id="PTHR15028:SF6">
    <property type="entry name" value="B-CELL DIFFERENTIATION ANTIGEN CD72"/>
    <property type="match status" value="1"/>
</dbReference>
<evidence type="ECO:0000313" key="2">
    <source>
        <dbReference type="Proteomes" id="UP000695007"/>
    </source>
</evidence>
<evidence type="ECO:0000313" key="3">
    <source>
        <dbReference type="RefSeq" id="XP_011503821.1"/>
    </source>
</evidence>
<dbReference type="GeneID" id="105366913"/>
<dbReference type="InterPro" id="IPR001304">
    <property type="entry name" value="C-type_lectin-like"/>
</dbReference>
<dbReference type="Proteomes" id="UP000695007">
    <property type="component" value="Unplaced"/>
</dbReference>
<dbReference type="GO" id="GO:0005886">
    <property type="term" value="C:plasma membrane"/>
    <property type="evidence" value="ECO:0007669"/>
    <property type="project" value="InterPro"/>
</dbReference>
<feature type="non-terminal residue" evidence="3">
    <location>
        <position position="261"/>
    </location>
</feature>
<gene>
    <name evidence="3" type="primary">LOC105366913</name>
</gene>
<accession>A0AAJ7E137</accession>
<dbReference type="InterPro" id="IPR039689">
    <property type="entry name" value="CD72"/>
</dbReference>
<dbReference type="GO" id="GO:0004888">
    <property type="term" value="F:transmembrane signaling receptor activity"/>
    <property type="evidence" value="ECO:0007669"/>
    <property type="project" value="InterPro"/>
</dbReference>
<dbReference type="CDD" id="cd00037">
    <property type="entry name" value="CLECT"/>
    <property type="match status" value="1"/>
</dbReference>
<organism evidence="2 3">
    <name type="scientific">Ceratosolen solmsi marchali</name>
    <dbReference type="NCBI Taxonomy" id="326594"/>
    <lineage>
        <taxon>Eukaryota</taxon>
        <taxon>Metazoa</taxon>
        <taxon>Ecdysozoa</taxon>
        <taxon>Arthropoda</taxon>
        <taxon>Hexapoda</taxon>
        <taxon>Insecta</taxon>
        <taxon>Pterygota</taxon>
        <taxon>Neoptera</taxon>
        <taxon>Endopterygota</taxon>
        <taxon>Hymenoptera</taxon>
        <taxon>Apocrita</taxon>
        <taxon>Proctotrupomorpha</taxon>
        <taxon>Chalcidoidea</taxon>
        <taxon>Agaonidae</taxon>
        <taxon>Agaoninae</taxon>
        <taxon>Ceratosolen</taxon>
    </lineage>
</organism>
<reference evidence="3" key="1">
    <citation type="submission" date="2025-08" db="UniProtKB">
        <authorList>
            <consortium name="RefSeq"/>
        </authorList>
    </citation>
    <scope>IDENTIFICATION</scope>
</reference>
<proteinExistence type="predicted"/>
<name>A0AAJ7E137_9HYME</name>